<keyword evidence="4" id="KW-1185">Reference proteome</keyword>
<dbReference type="EMBL" id="JAWIIV010000013">
    <property type="protein sequence ID" value="MEC4720792.1"/>
    <property type="molecule type" value="Genomic_DNA"/>
</dbReference>
<keyword evidence="1" id="KW-0732">Signal</keyword>
<dbReference type="InterPro" id="IPR016773">
    <property type="entry name" value="Fe3_uptake_reg_CjrA_prd"/>
</dbReference>
<feature type="signal peptide" evidence="1">
    <location>
        <begin position="1"/>
        <end position="20"/>
    </location>
</feature>
<evidence type="ECO:0000313" key="3">
    <source>
        <dbReference type="EMBL" id="MEC4720792.1"/>
    </source>
</evidence>
<evidence type="ECO:0000259" key="2">
    <source>
        <dbReference type="Pfam" id="PF04187"/>
    </source>
</evidence>
<dbReference type="InterPro" id="IPR007314">
    <property type="entry name" value="Cofac_haem-bd_dom"/>
</dbReference>
<organism evidence="3 4">
    <name type="scientific">Noviherbaspirillum album</name>
    <dbReference type="NCBI Taxonomy" id="3080276"/>
    <lineage>
        <taxon>Bacteria</taxon>
        <taxon>Pseudomonadati</taxon>
        <taxon>Pseudomonadota</taxon>
        <taxon>Betaproteobacteria</taxon>
        <taxon>Burkholderiales</taxon>
        <taxon>Oxalobacteraceae</taxon>
        <taxon>Noviherbaspirillum</taxon>
    </lineage>
</organism>
<evidence type="ECO:0000313" key="4">
    <source>
        <dbReference type="Proteomes" id="UP001352263"/>
    </source>
</evidence>
<dbReference type="SUPFAM" id="SSF159501">
    <property type="entry name" value="EreA/ChaN-like"/>
    <property type="match status" value="1"/>
</dbReference>
<accession>A0ABU6JC12</accession>
<dbReference type="Gene3D" id="3.40.50.11550">
    <property type="match status" value="2"/>
</dbReference>
<reference evidence="3 4" key="1">
    <citation type="submission" date="2023-10" db="EMBL/GenBank/DDBJ databases">
        <title>Noviherbaspirillum sp. CPCC 100848 genome assembly.</title>
        <authorList>
            <person name="Li X.Y."/>
            <person name="Fang X.M."/>
        </authorList>
    </citation>
    <scope>NUCLEOTIDE SEQUENCE [LARGE SCALE GENOMIC DNA]</scope>
    <source>
        <strain evidence="3 4">CPCC 100848</strain>
    </source>
</reference>
<dbReference type="Proteomes" id="UP001352263">
    <property type="component" value="Unassembled WGS sequence"/>
</dbReference>
<dbReference type="PIRSF" id="PIRSF020419">
    <property type="entry name" value="Fe_uptake_reg_CjrA_prd"/>
    <property type="match status" value="1"/>
</dbReference>
<gene>
    <name evidence="3" type="ORF">RY831_16630</name>
</gene>
<name>A0ABU6JC12_9BURK</name>
<dbReference type="Pfam" id="PF04187">
    <property type="entry name" value="Cofac_haem_bdg"/>
    <property type="match status" value="1"/>
</dbReference>
<feature type="chain" id="PRO_5045176129" evidence="1">
    <location>
        <begin position="21"/>
        <end position="294"/>
    </location>
</feature>
<keyword evidence="3" id="KW-0449">Lipoprotein</keyword>
<comment type="caution">
    <text evidence="3">The sequence shown here is derived from an EMBL/GenBank/DDBJ whole genome shotgun (WGS) entry which is preliminary data.</text>
</comment>
<protein>
    <submittedName>
        <fullName evidence="3">ChaN family lipoprotein</fullName>
    </submittedName>
</protein>
<proteinExistence type="predicted"/>
<sequence>MKIVKSLPFLLMFAMASVSAQPSHPLDGRIWDTRSKSFISTEVAYERAVSSRHLMLGERHDSEIHHRLQLDALQALARRGRKPTLVMEQFDRENQPALASAQSSGVTDAERLADAGKLDRKAWQWPMYKDLIRFAAERNWSLAAANLSRTEAREIAMGRRQAKLPDIGAAAVKNLEEDIVNGHCGHRMPQDRLASIVLAQRARDATMAEAVETSPPPTVLIAGAGHVRHDRAVPRYMKDGKDVLTIAYVETVDGKIQPSAYDSDGFDLLWFTPPTQRHDPCSQPLSGAVAREKP</sequence>
<evidence type="ECO:0000256" key="1">
    <source>
        <dbReference type="SAM" id="SignalP"/>
    </source>
</evidence>
<feature type="domain" description="Haem-binding uptake Tiki superfamily ChaN" evidence="2">
    <location>
        <begin position="47"/>
        <end position="236"/>
    </location>
</feature>
<dbReference type="RefSeq" id="WP_326507507.1">
    <property type="nucleotide sequence ID" value="NZ_JAWIIV010000013.1"/>
</dbReference>
<dbReference type="CDD" id="cd14727">
    <property type="entry name" value="ChanN-like"/>
    <property type="match status" value="1"/>
</dbReference>